<dbReference type="Proteomes" id="UP000789702">
    <property type="component" value="Unassembled WGS sequence"/>
</dbReference>
<accession>A0ACA9NSY1</accession>
<feature type="non-terminal residue" evidence="1">
    <location>
        <position position="54"/>
    </location>
</feature>
<keyword evidence="2" id="KW-1185">Reference proteome</keyword>
<gene>
    <name evidence="1" type="ORF">DHETER_LOCUS9949</name>
</gene>
<reference evidence="1" key="1">
    <citation type="submission" date="2021-06" db="EMBL/GenBank/DDBJ databases">
        <authorList>
            <person name="Kallberg Y."/>
            <person name="Tangrot J."/>
            <person name="Rosling A."/>
        </authorList>
    </citation>
    <scope>NUCLEOTIDE SEQUENCE</scope>
    <source>
        <strain evidence="1">IL203A</strain>
    </source>
</reference>
<evidence type="ECO:0000313" key="1">
    <source>
        <dbReference type="EMBL" id="CAG8665550.1"/>
    </source>
</evidence>
<organism evidence="1 2">
    <name type="scientific">Dentiscutata heterogama</name>
    <dbReference type="NCBI Taxonomy" id="1316150"/>
    <lineage>
        <taxon>Eukaryota</taxon>
        <taxon>Fungi</taxon>
        <taxon>Fungi incertae sedis</taxon>
        <taxon>Mucoromycota</taxon>
        <taxon>Glomeromycotina</taxon>
        <taxon>Glomeromycetes</taxon>
        <taxon>Diversisporales</taxon>
        <taxon>Gigasporaceae</taxon>
        <taxon>Dentiscutata</taxon>
    </lineage>
</organism>
<comment type="caution">
    <text evidence="1">The sequence shown here is derived from an EMBL/GenBank/DDBJ whole genome shotgun (WGS) entry which is preliminary data.</text>
</comment>
<name>A0ACA9NSY1_9GLOM</name>
<protein>
    <submittedName>
        <fullName evidence="1">14323_t:CDS:1</fullName>
    </submittedName>
</protein>
<sequence length="54" mass="6269">MILPTRNSMKSTFTKRIALINEKRSRDSMLSNGWLPTTIFESFSVISRVLMSFE</sequence>
<evidence type="ECO:0000313" key="2">
    <source>
        <dbReference type="Proteomes" id="UP000789702"/>
    </source>
</evidence>
<proteinExistence type="predicted"/>
<dbReference type="EMBL" id="CAJVPU010018397">
    <property type="protein sequence ID" value="CAG8665550.1"/>
    <property type="molecule type" value="Genomic_DNA"/>
</dbReference>